<reference evidence="1 2" key="1">
    <citation type="journal article" date="2021" name="Commun. Biol.">
        <title>The genome of Shorea leprosula (Dipterocarpaceae) highlights the ecological relevance of drought in aseasonal tropical rainforests.</title>
        <authorList>
            <person name="Ng K.K.S."/>
            <person name="Kobayashi M.J."/>
            <person name="Fawcett J.A."/>
            <person name="Hatakeyama M."/>
            <person name="Paape T."/>
            <person name="Ng C.H."/>
            <person name="Ang C.C."/>
            <person name="Tnah L.H."/>
            <person name="Lee C.T."/>
            <person name="Nishiyama T."/>
            <person name="Sese J."/>
            <person name="O'Brien M.J."/>
            <person name="Copetti D."/>
            <person name="Mohd Noor M.I."/>
            <person name="Ong R.C."/>
            <person name="Putra M."/>
            <person name="Sireger I.Z."/>
            <person name="Indrioko S."/>
            <person name="Kosugi Y."/>
            <person name="Izuno A."/>
            <person name="Isagi Y."/>
            <person name="Lee S.L."/>
            <person name="Shimizu K.K."/>
        </authorList>
    </citation>
    <scope>NUCLEOTIDE SEQUENCE [LARGE SCALE GENOMIC DNA]</scope>
    <source>
        <strain evidence="1">214</strain>
    </source>
</reference>
<dbReference type="AlphaFoldDB" id="A0AAV5K0R5"/>
<proteinExistence type="predicted"/>
<organism evidence="1 2">
    <name type="scientific">Rubroshorea leprosula</name>
    <dbReference type="NCBI Taxonomy" id="152421"/>
    <lineage>
        <taxon>Eukaryota</taxon>
        <taxon>Viridiplantae</taxon>
        <taxon>Streptophyta</taxon>
        <taxon>Embryophyta</taxon>
        <taxon>Tracheophyta</taxon>
        <taxon>Spermatophyta</taxon>
        <taxon>Magnoliopsida</taxon>
        <taxon>eudicotyledons</taxon>
        <taxon>Gunneridae</taxon>
        <taxon>Pentapetalae</taxon>
        <taxon>rosids</taxon>
        <taxon>malvids</taxon>
        <taxon>Malvales</taxon>
        <taxon>Dipterocarpaceae</taxon>
        <taxon>Rubroshorea</taxon>
    </lineage>
</organism>
<protein>
    <submittedName>
        <fullName evidence="1">Uncharacterized protein</fullName>
    </submittedName>
</protein>
<gene>
    <name evidence="1" type="ORF">SLEP1_g28417</name>
</gene>
<dbReference type="EMBL" id="BPVZ01000049">
    <property type="protein sequence ID" value="GKV17975.1"/>
    <property type="molecule type" value="Genomic_DNA"/>
</dbReference>
<sequence>MASLSFGIPLWLRSPPLLSTYFAIAEQCYLQISVGCAINLCFSKFSDSQILLGAPDFCSITLLRHRNSIPTMAEEDLWSMLSRIQIAEKDDGILPPHMVWKQNDANVGRLQLVGKLLSRQRVNLNGFHNVLMASWNQGRVLEVDEGFKKAVESTWMLRTHCEGHVKKDCEIAHCIKDAGGKIIRRFGPWLKVEFENSWCSDDFVILDDTFSTNTQFLVAGGNNDTGQVEGVNIENGTTDMGLGVEISQSHAVLSPIAEGSWKRLAHAVTSARSTENSTRNKRRSCLTPIKEERALKVLVNNIGVALAQSAKGHDPPAG</sequence>
<keyword evidence="2" id="KW-1185">Reference proteome</keyword>
<dbReference type="Proteomes" id="UP001054252">
    <property type="component" value="Unassembled WGS sequence"/>
</dbReference>
<comment type="caution">
    <text evidence="1">The sequence shown here is derived from an EMBL/GenBank/DDBJ whole genome shotgun (WGS) entry which is preliminary data.</text>
</comment>
<name>A0AAV5K0R5_9ROSI</name>
<evidence type="ECO:0000313" key="2">
    <source>
        <dbReference type="Proteomes" id="UP001054252"/>
    </source>
</evidence>
<accession>A0AAV5K0R5</accession>
<evidence type="ECO:0000313" key="1">
    <source>
        <dbReference type="EMBL" id="GKV17975.1"/>
    </source>
</evidence>